<feature type="compositionally biased region" description="Low complexity" evidence="1">
    <location>
        <begin position="64"/>
        <end position="78"/>
    </location>
</feature>
<feature type="region of interest" description="Disordered" evidence="1">
    <location>
        <begin position="1"/>
        <end position="113"/>
    </location>
</feature>
<feature type="transmembrane region" description="Helical" evidence="2">
    <location>
        <begin position="172"/>
        <end position="196"/>
    </location>
</feature>
<evidence type="ECO:0000256" key="2">
    <source>
        <dbReference type="SAM" id="Phobius"/>
    </source>
</evidence>
<organism evidence="3 4">
    <name type="scientific">Setaria viridis</name>
    <name type="common">Green bristlegrass</name>
    <name type="synonym">Setaria italica subsp. viridis</name>
    <dbReference type="NCBI Taxonomy" id="4556"/>
    <lineage>
        <taxon>Eukaryota</taxon>
        <taxon>Viridiplantae</taxon>
        <taxon>Streptophyta</taxon>
        <taxon>Embryophyta</taxon>
        <taxon>Tracheophyta</taxon>
        <taxon>Spermatophyta</taxon>
        <taxon>Magnoliopsida</taxon>
        <taxon>Liliopsida</taxon>
        <taxon>Poales</taxon>
        <taxon>Poaceae</taxon>
        <taxon>PACMAD clade</taxon>
        <taxon>Panicoideae</taxon>
        <taxon>Panicodae</taxon>
        <taxon>Paniceae</taxon>
        <taxon>Cenchrinae</taxon>
        <taxon>Setaria</taxon>
    </lineage>
</organism>
<dbReference type="EMBL" id="CM016560">
    <property type="protein sequence ID" value="TKV94575.1"/>
    <property type="molecule type" value="Genomic_DNA"/>
</dbReference>
<dbReference type="Proteomes" id="UP000298652">
    <property type="component" value="Chromosome 9"/>
</dbReference>
<keyword evidence="2" id="KW-1133">Transmembrane helix</keyword>
<sequence length="233" mass="24268">MGGAPPLPLRRAGQLLRPFLSRPGGAPSPPSPAGGAPSRPRSPPVDLAAGAASSLPRSAAGQIRAARGEGAPEGARSGRWPRIEGRGPCGGTPLPLPYPYPADPAAPTLPSPDPAAVGLGGWSASAALTRQDSSSTFTTAGDRYPYYSELGSVANGVMMVDADNFWNVVDNFWVLAVVATVAAGGGGAGGGGGRWWRSWRWWWRRRLTHPSTPINVARLVYQLTGDVRDDRQG</sequence>
<evidence type="ECO:0000313" key="4">
    <source>
        <dbReference type="Proteomes" id="UP000298652"/>
    </source>
</evidence>
<keyword evidence="4" id="KW-1185">Reference proteome</keyword>
<gene>
    <name evidence="3" type="ORF">SEVIR_9G304400v2</name>
</gene>
<reference evidence="3" key="1">
    <citation type="submission" date="2019-03" db="EMBL/GenBank/DDBJ databases">
        <title>WGS assembly of Setaria viridis.</title>
        <authorList>
            <person name="Huang P."/>
            <person name="Jenkins J."/>
            <person name="Grimwood J."/>
            <person name="Barry K."/>
            <person name="Healey A."/>
            <person name="Mamidi S."/>
            <person name="Sreedasyam A."/>
            <person name="Shu S."/>
            <person name="Feldman M."/>
            <person name="Wu J."/>
            <person name="Yu Y."/>
            <person name="Chen C."/>
            <person name="Johnson J."/>
            <person name="Rokhsar D."/>
            <person name="Baxter I."/>
            <person name="Schmutz J."/>
            <person name="Brutnell T."/>
            <person name="Kellogg E."/>
        </authorList>
    </citation>
    <scope>NUCLEOTIDE SEQUENCE [LARGE SCALE GENOMIC DNA]</scope>
</reference>
<evidence type="ECO:0000313" key="3">
    <source>
        <dbReference type="EMBL" id="TKV94575.1"/>
    </source>
</evidence>
<dbReference type="AlphaFoldDB" id="A0A4V6D1G2"/>
<keyword evidence="2" id="KW-0812">Transmembrane</keyword>
<dbReference type="Gramene" id="TKV94575">
    <property type="protein sequence ID" value="TKV94575"/>
    <property type="gene ID" value="SEVIR_9G304400v2"/>
</dbReference>
<keyword evidence="2" id="KW-0472">Membrane</keyword>
<proteinExistence type="predicted"/>
<name>A0A4V6D1G2_SETVI</name>
<accession>A0A4V6D1G2</accession>
<evidence type="ECO:0000256" key="1">
    <source>
        <dbReference type="SAM" id="MobiDB-lite"/>
    </source>
</evidence>
<protein>
    <submittedName>
        <fullName evidence="3">Uncharacterized protein</fullName>
    </submittedName>
</protein>
<feature type="compositionally biased region" description="Pro residues" evidence="1">
    <location>
        <begin position="94"/>
        <end position="113"/>
    </location>
</feature>